<evidence type="ECO:0000313" key="8">
    <source>
        <dbReference type="Proteomes" id="UP000191024"/>
    </source>
</evidence>
<name>A0A1G4JFQ7_9SACH</name>
<dbReference type="Pfam" id="PF14666">
    <property type="entry name" value="RICTOR_M"/>
    <property type="match status" value="1"/>
</dbReference>
<dbReference type="PANTHER" id="PTHR13298:SF11">
    <property type="entry name" value="RAPAMYCIN-INSENSITIVE COMPANION OF MTOR"/>
    <property type="match status" value="1"/>
</dbReference>
<evidence type="ECO:0000259" key="5">
    <source>
        <dbReference type="SMART" id="SM01308"/>
    </source>
</evidence>
<dbReference type="Proteomes" id="UP000191024">
    <property type="component" value="Chromosome D"/>
</dbReference>
<dbReference type="InterPro" id="IPR029452">
    <property type="entry name" value="RICTOR_V"/>
</dbReference>
<dbReference type="OrthoDB" id="271111at2759"/>
<dbReference type="Gene3D" id="1.25.10.10">
    <property type="entry name" value="Leucine-rich Repeat Variant"/>
    <property type="match status" value="1"/>
</dbReference>
<dbReference type="SMART" id="SM01307">
    <property type="entry name" value="RICTOR_M"/>
    <property type="match status" value="1"/>
</dbReference>
<sequence length="1318" mass="149714">MPELRHATRSGPERNEYLGPNWPTSVASTSFVPSRKLDEQQSLVPILQQQRQRIKRSGTTKSVNSIKHEIHNVQQTLTKLQKNKDDIQKVKSSTTDEIYPGNYSKDHLQRHSLALQTSNELRGIEKQIKRSSVLLSALRHKLDDANVTAEDNARSFHGSEVGESEEKIPNLVSYNSSEPDLADDGLDHGSLWNSNSTMSSGSDFEVGNTSEALLEKSQNEGKEHATWLVSEFLQSLQDKNSTAEFLLGKANDLVALLQKNPGIKYELILSAFSSTIQQLLLSSDDIIVAAGYRICRHLITGKEYIRELIKLRITSFLIISLAKDSASLIEREQAMKLIRSFLDYKEGISKGIVRAIISCIDNSDDKLRDIAIETLLEMCYVMPKLVEECKGIRVLEGFIAENISSPLTGPLLDALLDLMSFEDTRKLLVNFDITVLLTTFAEYQNKSNMNIDKLQKSSQLICKCLKNYNGLVLFVAEDFKAFRQVITFFQIPSICRFLADIILDVLRVKILPYHEQNKGTVSKNTSSRFHYELPPINQYVGLLVKILANLGIIDSLIPVLSSTDSLKQSGLAGKIRYLISEFCNLAMNLVGFNPLTSFSIKPITEAGQEHVISDIFYFERLTNKLNRHRNTIGMGGFTSANDIMEFTEKLRHNFLVNEVDETKFKKMVYDSRVLQTKDFTTWNWNTLSELIEGPLRNSKRIDALMRTTKFFRRLMVFYRPMRYRFSKVKNGSRFAQRYIQVGCQFFKMLISTQEGIRILHDDTKLIPQIASLLYRAMEGQTTNNVLTEPNFSQSVCPGYLKILGVLTEAQSGIELLEKWNIFTVIYKMFQKRSSIGKTYLLQILPELDLTFSLHCRTILGKALVHEDEEIRIAATNALGLSLQKFSSESSRLQFTLLEMLVRQLYDLSPDVIGAADKTLYEFCASQKWPKMIAYPRRHLLHQLVFIKSPLLFEFLQTPTGFRQLDEIQFIQVERNKWFTRKNLEYVSKVEAFIQKEMVYVEFVNDGSERAKSMPLHFYGSLAHTEEGVALITQMGDLVAFANIVKAHRADMKLAMMPEKLLQLKAALWCCGLIGSTDLGIALLDNYTIVEDIIELAYSALATDVKFTAFYVLGLVSKTKEGCEILDELHWDCCLNVLNLPTGLTYPMDVKKFLGSNSSGSQDLKNVGNGKSAEVDLMTGEDIVLDLDKLLSLKAESESTRRDANEDLQAEMERFKIDAQLNSISNSKSDYNELTERILRAASKLNNSILSNGAAKEITDLRTAYGSARVATPQMFTRIVELLEQYRFKPPARKFLCELFMSKKTLETMIRKDRKRRKA</sequence>
<dbReference type="SMART" id="SM01303">
    <property type="entry name" value="RasGEF_N_2"/>
    <property type="match status" value="1"/>
</dbReference>
<proteinExistence type="inferred from homology"/>
<dbReference type="Pfam" id="PF14668">
    <property type="entry name" value="RICTOR_V"/>
    <property type="match status" value="1"/>
</dbReference>
<dbReference type="SUPFAM" id="SSF48371">
    <property type="entry name" value="ARM repeat"/>
    <property type="match status" value="1"/>
</dbReference>
<dbReference type="InterPro" id="IPR029451">
    <property type="entry name" value="RICTOR_M"/>
</dbReference>
<comment type="similarity">
    <text evidence="1">Belongs to the RICTOR family.</text>
</comment>
<dbReference type="EMBL" id="LT598463">
    <property type="protein sequence ID" value="SCU89126.1"/>
    <property type="molecule type" value="Genomic_DNA"/>
</dbReference>
<evidence type="ECO:0000256" key="3">
    <source>
        <dbReference type="SAM" id="MobiDB-lite"/>
    </source>
</evidence>
<feature type="domain" description="Rapamycin-insensitive companion of mTOR" evidence="6">
    <location>
        <begin position="1060"/>
        <end position="1132"/>
    </location>
</feature>
<keyword evidence="8" id="KW-1185">Reference proteome</keyword>
<organism evidence="7 8">
    <name type="scientific">Lachancea mirantina</name>
    <dbReference type="NCBI Taxonomy" id="1230905"/>
    <lineage>
        <taxon>Eukaryota</taxon>
        <taxon>Fungi</taxon>
        <taxon>Dikarya</taxon>
        <taxon>Ascomycota</taxon>
        <taxon>Saccharomycotina</taxon>
        <taxon>Saccharomycetes</taxon>
        <taxon>Saccharomycetales</taxon>
        <taxon>Saccharomycetaceae</taxon>
        <taxon>Lachancea</taxon>
    </lineage>
</organism>
<feature type="compositionally biased region" description="Basic and acidic residues" evidence="3">
    <location>
        <begin position="1"/>
        <end position="16"/>
    </location>
</feature>
<keyword evidence="2" id="KW-0175">Coiled coil</keyword>
<dbReference type="SMART" id="SM01308">
    <property type="entry name" value="RICTOR_N"/>
    <property type="match status" value="1"/>
</dbReference>
<protein>
    <submittedName>
        <fullName evidence="7">LAMI_0D12486g1_1</fullName>
    </submittedName>
</protein>
<feature type="domain" description="Rapamycin-insensitive companion of mTOR middle" evidence="4">
    <location>
        <begin position="659"/>
        <end position="884"/>
    </location>
</feature>
<evidence type="ECO:0000313" key="7">
    <source>
        <dbReference type="EMBL" id="SCU89126.1"/>
    </source>
</evidence>
<dbReference type="PANTHER" id="PTHR13298">
    <property type="entry name" value="CYTOSOLIC REGULATOR PIANISSIMO"/>
    <property type="match status" value="1"/>
</dbReference>
<dbReference type="GO" id="GO:0038203">
    <property type="term" value="P:TORC2 signaling"/>
    <property type="evidence" value="ECO:0007669"/>
    <property type="project" value="TreeGrafter"/>
</dbReference>
<dbReference type="SMART" id="SM01310">
    <property type="entry name" value="RICTOR_V"/>
    <property type="match status" value="1"/>
</dbReference>
<evidence type="ECO:0000259" key="4">
    <source>
        <dbReference type="SMART" id="SM01307"/>
    </source>
</evidence>
<evidence type="ECO:0000256" key="1">
    <source>
        <dbReference type="ARBA" id="ARBA00008878"/>
    </source>
</evidence>
<feature type="coiled-coil region" evidence="2">
    <location>
        <begin position="63"/>
        <end position="90"/>
    </location>
</feature>
<feature type="domain" description="Rapamycin-insensitive companion of mTOR N-terminal" evidence="5">
    <location>
        <begin position="247"/>
        <end position="591"/>
    </location>
</feature>
<evidence type="ECO:0000259" key="6">
    <source>
        <dbReference type="SMART" id="SM01310"/>
    </source>
</evidence>
<dbReference type="InterPro" id="IPR028267">
    <property type="entry name" value="Pianissimo_N"/>
</dbReference>
<dbReference type="InterPro" id="IPR016024">
    <property type="entry name" value="ARM-type_fold"/>
</dbReference>
<dbReference type="Pfam" id="PF14664">
    <property type="entry name" value="RICTOR_N"/>
    <property type="match status" value="1"/>
</dbReference>
<dbReference type="STRING" id="1230905.A0A1G4JFQ7"/>
<dbReference type="GO" id="GO:0031932">
    <property type="term" value="C:TORC2 complex"/>
    <property type="evidence" value="ECO:0007669"/>
    <property type="project" value="InterPro"/>
</dbReference>
<reference evidence="7 8" key="1">
    <citation type="submission" date="2016-03" db="EMBL/GenBank/DDBJ databases">
        <authorList>
            <person name="Devillers H."/>
        </authorList>
    </citation>
    <scope>NUCLEOTIDE SEQUENCE [LARGE SCALE GENOMIC DNA]</scope>
    <source>
        <strain evidence="7">CBS 11717</strain>
    </source>
</reference>
<dbReference type="InterPro" id="IPR029453">
    <property type="entry name" value="Rictor_IV"/>
</dbReference>
<dbReference type="InterPro" id="IPR028268">
    <property type="entry name" value="Pianissimo_fam"/>
</dbReference>
<gene>
    <name evidence="7" type="ORF">LAMI_0D12486G</name>
</gene>
<evidence type="ECO:0000256" key="2">
    <source>
        <dbReference type="SAM" id="Coils"/>
    </source>
</evidence>
<feature type="region of interest" description="Disordered" evidence="3">
    <location>
        <begin position="1"/>
        <end position="22"/>
    </location>
</feature>
<dbReference type="InterPro" id="IPR011989">
    <property type="entry name" value="ARM-like"/>
</dbReference>
<dbReference type="Pfam" id="PF14663">
    <property type="entry name" value="RasGEF_N_2"/>
    <property type="match status" value="1"/>
</dbReference>
<accession>A0A1G4JFQ7</accession>